<dbReference type="Gene3D" id="2.30.30.30">
    <property type="match status" value="1"/>
</dbReference>
<dbReference type="InterPro" id="IPR005824">
    <property type="entry name" value="KOW"/>
</dbReference>
<dbReference type="HAMAP" id="MF_01326_B">
    <property type="entry name" value="Ribosomal_uL24_B"/>
    <property type="match status" value="1"/>
</dbReference>
<dbReference type="GO" id="GO:0003735">
    <property type="term" value="F:structural constituent of ribosome"/>
    <property type="evidence" value="ECO:0007669"/>
    <property type="project" value="InterPro"/>
</dbReference>
<dbReference type="CDD" id="cd06089">
    <property type="entry name" value="KOW_RPL26"/>
    <property type="match status" value="1"/>
</dbReference>
<evidence type="ECO:0000256" key="3">
    <source>
        <dbReference type="ARBA" id="ARBA00023274"/>
    </source>
</evidence>
<keyword evidence="2 5" id="KW-0689">Ribosomal protein</keyword>
<comment type="caution">
    <text evidence="8">The sequence shown here is derived from an EMBL/GenBank/DDBJ whole genome shotgun (WGS) entry which is preliminary data.</text>
</comment>
<dbReference type="NCBIfam" id="TIGR01079">
    <property type="entry name" value="rplX_bact"/>
    <property type="match status" value="1"/>
</dbReference>
<keyword evidence="3 5" id="KW-0687">Ribonucleoprotein</keyword>
<keyword evidence="5" id="KW-0694">RNA-binding</keyword>
<comment type="function">
    <text evidence="5">One of two assembly initiator proteins, it binds directly to the 5'-end of the 23S rRNA, where it nucleates assembly of the 50S subunit.</text>
</comment>
<dbReference type="InterPro" id="IPR041988">
    <property type="entry name" value="Ribosomal_uL24_KOW"/>
</dbReference>
<evidence type="ECO:0000259" key="7">
    <source>
        <dbReference type="SMART" id="SM00739"/>
    </source>
</evidence>
<dbReference type="Proteomes" id="UP000316292">
    <property type="component" value="Unassembled WGS sequence"/>
</dbReference>
<keyword evidence="5" id="KW-0699">rRNA-binding</keyword>
<evidence type="ECO:0000256" key="5">
    <source>
        <dbReference type="HAMAP-Rule" id="MF_01326"/>
    </source>
</evidence>
<dbReference type="SMART" id="SM00739">
    <property type="entry name" value="KOW"/>
    <property type="match status" value="1"/>
</dbReference>
<name>A0A538SGJ6_UNCEI</name>
<comment type="similarity">
    <text evidence="1 5 6">Belongs to the universal ribosomal protein uL24 family.</text>
</comment>
<dbReference type="InterPro" id="IPR008991">
    <property type="entry name" value="Translation_prot_SH3-like_sf"/>
</dbReference>
<dbReference type="PROSITE" id="PS01108">
    <property type="entry name" value="RIBOSOMAL_L24"/>
    <property type="match status" value="1"/>
</dbReference>
<evidence type="ECO:0000256" key="4">
    <source>
        <dbReference type="ARBA" id="ARBA00035206"/>
    </source>
</evidence>
<dbReference type="GO" id="GO:1990904">
    <property type="term" value="C:ribonucleoprotein complex"/>
    <property type="evidence" value="ECO:0007669"/>
    <property type="project" value="UniProtKB-KW"/>
</dbReference>
<evidence type="ECO:0000256" key="6">
    <source>
        <dbReference type="RuleBase" id="RU003477"/>
    </source>
</evidence>
<dbReference type="GO" id="GO:0005840">
    <property type="term" value="C:ribosome"/>
    <property type="evidence" value="ECO:0007669"/>
    <property type="project" value="UniProtKB-KW"/>
</dbReference>
<dbReference type="Pfam" id="PF17136">
    <property type="entry name" value="ribosomal_L24"/>
    <property type="match status" value="1"/>
</dbReference>
<dbReference type="InterPro" id="IPR003256">
    <property type="entry name" value="Ribosomal_uL24"/>
</dbReference>
<dbReference type="InterPro" id="IPR014722">
    <property type="entry name" value="Rib_uL2_dom2"/>
</dbReference>
<protein>
    <recommendedName>
        <fullName evidence="4 5">Large ribosomal subunit protein uL24</fullName>
    </recommendedName>
</protein>
<dbReference type="Pfam" id="PF00467">
    <property type="entry name" value="KOW"/>
    <property type="match status" value="1"/>
</dbReference>
<dbReference type="GO" id="GO:0006412">
    <property type="term" value="P:translation"/>
    <property type="evidence" value="ECO:0007669"/>
    <property type="project" value="UniProtKB-UniRule"/>
</dbReference>
<dbReference type="InterPro" id="IPR005825">
    <property type="entry name" value="Ribosomal_uL24_CS"/>
</dbReference>
<evidence type="ECO:0000313" key="9">
    <source>
        <dbReference type="Proteomes" id="UP000316292"/>
    </source>
</evidence>
<organism evidence="8 9">
    <name type="scientific">Eiseniibacteriota bacterium</name>
    <dbReference type="NCBI Taxonomy" id="2212470"/>
    <lineage>
        <taxon>Bacteria</taxon>
        <taxon>Candidatus Eiseniibacteriota</taxon>
    </lineage>
</organism>
<gene>
    <name evidence="5" type="primary">rplX</name>
    <name evidence="8" type="ORF">E6K71_02400</name>
</gene>
<dbReference type="PANTHER" id="PTHR12903">
    <property type="entry name" value="MITOCHONDRIAL RIBOSOMAL PROTEIN L24"/>
    <property type="match status" value="1"/>
</dbReference>
<reference evidence="8 9" key="1">
    <citation type="journal article" date="2019" name="Nat. Microbiol.">
        <title>Mediterranean grassland soil C-N compound turnover is dependent on rainfall and depth, and is mediated by genomically divergent microorganisms.</title>
        <authorList>
            <person name="Diamond S."/>
            <person name="Andeer P.F."/>
            <person name="Li Z."/>
            <person name="Crits-Christoph A."/>
            <person name="Burstein D."/>
            <person name="Anantharaman K."/>
            <person name="Lane K.R."/>
            <person name="Thomas B.C."/>
            <person name="Pan C."/>
            <person name="Northen T.R."/>
            <person name="Banfield J.F."/>
        </authorList>
    </citation>
    <scope>NUCLEOTIDE SEQUENCE [LARGE SCALE GENOMIC DNA]</scope>
    <source>
        <strain evidence="8">WS_1</strain>
    </source>
</reference>
<proteinExistence type="inferred from homology"/>
<accession>A0A538SGJ6</accession>
<comment type="function">
    <text evidence="5">One of the proteins that surrounds the polypeptide exit tunnel on the outside of the subunit.</text>
</comment>
<sequence length="107" mass="12175">MSHFTRNDQVVVIAGDDRGKTGKVLKVLLDKGRLIVEKVNFIKRHTKPRSQKIQGGILEREAPIHVSNVMHLCPKCQMGVRVTMKRGQDGKRERYCARCGEAIPRVR</sequence>
<comment type="subunit">
    <text evidence="5">Part of the 50S ribosomal subunit.</text>
</comment>
<feature type="domain" description="KOW" evidence="7">
    <location>
        <begin position="3"/>
        <end position="30"/>
    </location>
</feature>
<dbReference type="AlphaFoldDB" id="A0A538SGJ6"/>
<dbReference type="GO" id="GO:0019843">
    <property type="term" value="F:rRNA binding"/>
    <property type="evidence" value="ECO:0007669"/>
    <property type="project" value="UniProtKB-UniRule"/>
</dbReference>
<dbReference type="InterPro" id="IPR057264">
    <property type="entry name" value="Ribosomal_uL24_C"/>
</dbReference>
<evidence type="ECO:0000313" key="8">
    <source>
        <dbReference type="EMBL" id="TMQ50499.1"/>
    </source>
</evidence>
<dbReference type="EMBL" id="VBOR01000033">
    <property type="protein sequence ID" value="TMQ50499.1"/>
    <property type="molecule type" value="Genomic_DNA"/>
</dbReference>
<dbReference type="SUPFAM" id="SSF50104">
    <property type="entry name" value="Translation proteins SH3-like domain"/>
    <property type="match status" value="1"/>
</dbReference>
<evidence type="ECO:0000256" key="1">
    <source>
        <dbReference type="ARBA" id="ARBA00010618"/>
    </source>
</evidence>
<evidence type="ECO:0000256" key="2">
    <source>
        <dbReference type="ARBA" id="ARBA00022980"/>
    </source>
</evidence>